<dbReference type="Proteomes" id="UP000296049">
    <property type="component" value="Unassembled WGS sequence"/>
</dbReference>
<gene>
    <name evidence="2" type="ORF">Anapl_01465</name>
</gene>
<organism evidence="2 3">
    <name type="scientific">Anas platyrhynchos</name>
    <name type="common">Mallard</name>
    <name type="synonym">Anas boschas</name>
    <dbReference type="NCBI Taxonomy" id="8839"/>
    <lineage>
        <taxon>Eukaryota</taxon>
        <taxon>Metazoa</taxon>
        <taxon>Chordata</taxon>
        <taxon>Craniata</taxon>
        <taxon>Vertebrata</taxon>
        <taxon>Euteleostomi</taxon>
        <taxon>Archelosauria</taxon>
        <taxon>Archosauria</taxon>
        <taxon>Dinosauria</taxon>
        <taxon>Saurischia</taxon>
        <taxon>Theropoda</taxon>
        <taxon>Coelurosauria</taxon>
        <taxon>Aves</taxon>
        <taxon>Neognathae</taxon>
        <taxon>Galloanserae</taxon>
        <taxon>Anseriformes</taxon>
        <taxon>Anatidae</taxon>
        <taxon>Anatinae</taxon>
        <taxon>Anas</taxon>
    </lineage>
</organism>
<evidence type="ECO:0000313" key="2">
    <source>
        <dbReference type="EMBL" id="EOB08316.1"/>
    </source>
</evidence>
<evidence type="ECO:0000313" key="3">
    <source>
        <dbReference type="Proteomes" id="UP000296049"/>
    </source>
</evidence>
<dbReference type="EMBL" id="KB742459">
    <property type="protein sequence ID" value="EOB08316.1"/>
    <property type="molecule type" value="Genomic_DNA"/>
</dbReference>
<evidence type="ECO:0000256" key="1">
    <source>
        <dbReference type="SAM" id="MobiDB-lite"/>
    </source>
</evidence>
<feature type="region of interest" description="Disordered" evidence="1">
    <location>
        <begin position="121"/>
        <end position="140"/>
    </location>
</feature>
<keyword evidence="3" id="KW-1185">Reference proteome</keyword>
<proteinExistence type="predicted"/>
<accession>R0KD68</accession>
<protein>
    <submittedName>
        <fullName evidence="2">Uncharacterized protein</fullName>
    </submittedName>
</protein>
<dbReference type="AlphaFoldDB" id="R0KD68"/>
<sequence>MSADTLSEPSIRGSTNTKFDVVHVNMFMKIFSVPDRMQSVTARDHNKTLQKVIPAIKADCPSEHKTTPFNSFGEEMRALYSMPMTQGVPAISRELSINPPPLTSLYENFAAGPLSPPGIPVGGGSLSPLAEPASHPGGEQRECAKVANSGACKVLVQAGKAALVLMTRSMFPGVPWWFSFPMLSLRAGSEEMAGLVLLDNIYQEKKQCFLQVQQQLHVQLPYGQWMRSRHQHSLQTNQAPLHQPPNTEFWLWPTKILVWEAGVAIGLSPQETTSNCGTLVGVVKGLTELCAYCCFILNCLMGGSALTVWVDIGYVVHKPACTPECTQEIKANDQFSRRTTCGYKLKPLLPEVPWIQFKV</sequence>
<name>R0KD68_ANAPL</name>
<reference evidence="3" key="1">
    <citation type="journal article" date="2013" name="Nat. Genet.">
        <title>The duck genome and transcriptome provide insight into an avian influenza virus reservoir species.</title>
        <authorList>
            <person name="Huang Y."/>
            <person name="Li Y."/>
            <person name="Burt D.W."/>
            <person name="Chen H."/>
            <person name="Zhang Y."/>
            <person name="Qian W."/>
            <person name="Kim H."/>
            <person name="Gan S."/>
            <person name="Zhao Y."/>
            <person name="Li J."/>
            <person name="Yi K."/>
            <person name="Feng H."/>
            <person name="Zhu P."/>
            <person name="Li B."/>
            <person name="Liu Q."/>
            <person name="Fairley S."/>
            <person name="Magor K.E."/>
            <person name="Du Z."/>
            <person name="Hu X."/>
            <person name="Goodman L."/>
            <person name="Tafer H."/>
            <person name="Vignal A."/>
            <person name="Lee T."/>
            <person name="Kim K.W."/>
            <person name="Sheng Z."/>
            <person name="An Y."/>
            <person name="Searle S."/>
            <person name="Herrero J."/>
            <person name="Groenen M.A."/>
            <person name="Crooijmans R.P."/>
            <person name="Faraut T."/>
            <person name="Cai Q."/>
            <person name="Webster R.G."/>
            <person name="Aldridge J.R."/>
            <person name="Warren W.C."/>
            <person name="Bartschat S."/>
            <person name="Kehr S."/>
            <person name="Marz M."/>
            <person name="Stadler P.F."/>
            <person name="Smith J."/>
            <person name="Kraus R.H."/>
            <person name="Zhao Y."/>
            <person name="Ren L."/>
            <person name="Fei J."/>
            <person name="Morisson M."/>
            <person name="Kaiser P."/>
            <person name="Griffin D.K."/>
            <person name="Rao M."/>
            <person name="Pitel F."/>
            <person name="Wang J."/>
            <person name="Li N."/>
        </authorList>
    </citation>
    <scope>NUCLEOTIDE SEQUENCE [LARGE SCALE GENOMIC DNA]</scope>
</reference>